<organism evidence="5 6">
    <name type="scientific">Strongylocentrotus purpuratus</name>
    <name type="common">Purple sea urchin</name>
    <dbReference type="NCBI Taxonomy" id="7668"/>
    <lineage>
        <taxon>Eukaryota</taxon>
        <taxon>Metazoa</taxon>
        <taxon>Echinodermata</taxon>
        <taxon>Eleutherozoa</taxon>
        <taxon>Echinozoa</taxon>
        <taxon>Echinoidea</taxon>
        <taxon>Euechinoidea</taxon>
        <taxon>Echinacea</taxon>
        <taxon>Camarodonta</taxon>
        <taxon>Echinidea</taxon>
        <taxon>Strongylocentrotidae</taxon>
        <taxon>Strongylocentrotus</taxon>
    </lineage>
</organism>
<feature type="transmembrane region" description="Helical" evidence="3">
    <location>
        <begin position="106"/>
        <end position="126"/>
    </location>
</feature>
<dbReference type="Pfam" id="PF07690">
    <property type="entry name" value="MFS_1"/>
    <property type="match status" value="1"/>
</dbReference>
<feature type="domain" description="Major facilitator superfamily (MFS) profile" evidence="4">
    <location>
        <begin position="12"/>
        <end position="430"/>
    </location>
</feature>
<feature type="transmembrane region" description="Helical" evidence="3">
    <location>
        <begin position="374"/>
        <end position="394"/>
    </location>
</feature>
<keyword evidence="3" id="KW-0812">Transmembrane</keyword>
<dbReference type="Proteomes" id="UP000007110">
    <property type="component" value="Unassembled WGS sequence"/>
</dbReference>
<dbReference type="PANTHER" id="PTHR11360">
    <property type="entry name" value="MONOCARBOXYLATE TRANSPORTER"/>
    <property type="match status" value="1"/>
</dbReference>
<comment type="subcellular location">
    <subcellularLocation>
        <location evidence="1">Membrane</location>
        <topology evidence="1">Multi-pass membrane protein</topology>
    </subcellularLocation>
</comment>
<feature type="transmembrane region" description="Helical" evidence="3">
    <location>
        <begin position="285"/>
        <end position="304"/>
    </location>
</feature>
<dbReference type="InterPro" id="IPR036259">
    <property type="entry name" value="MFS_trans_sf"/>
</dbReference>
<feature type="transmembrane region" description="Helical" evidence="3">
    <location>
        <begin position="51"/>
        <end position="73"/>
    </location>
</feature>
<dbReference type="InterPro" id="IPR011701">
    <property type="entry name" value="MFS"/>
</dbReference>
<keyword evidence="3" id="KW-0472">Membrane</keyword>
<evidence type="ECO:0000313" key="6">
    <source>
        <dbReference type="Proteomes" id="UP000007110"/>
    </source>
</evidence>
<dbReference type="GO" id="GO:0008028">
    <property type="term" value="F:monocarboxylic acid transmembrane transporter activity"/>
    <property type="evidence" value="ECO:0000318"/>
    <property type="project" value="GO_Central"/>
</dbReference>
<dbReference type="PANTHER" id="PTHR11360:SF303">
    <property type="entry name" value="MAJOR FACILITATOR SUPERFAMILY (MFS) PROFILE DOMAIN-CONTAINING PROTEIN"/>
    <property type="match status" value="1"/>
</dbReference>
<dbReference type="KEGG" id="spu:115922971"/>
<feature type="transmembrane region" description="Helical" evidence="3">
    <location>
        <begin position="341"/>
        <end position="362"/>
    </location>
</feature>
<sequence length="434" mass="47024">MGRVHDILTSPSLPLVVCTFLRTSGTVGIMKTIGIYLEDINKSLGTTSTDLGIALGLLNAFCHLPAPFLAALYRHHSTRRLLLISGTCLPPIGVALTSMATSNAQMAIYPSITGLGYCMVNICCIMTLHRVAKENYNLLFSLGLTGYGAGMVLLPLLAEFLRQAYGWRGGLLIISALMAHIIPVGMAIKLELDESSTQRNGFQSVPSSLKGEECNTSTSQDITDENRDDSGIFRRITNSLRQSDVYVDPIFILVYGVTLASHIVWSGWHSFLVPYALQRGISVRNTIIITFSAAIGNALSRVAVGSLTNSLVKPVDLFLLATILDIAALLCNVYFVNYYAMLVTTCISSVAIAGKAVLSQLIVRDRASSQKYDVAFAVDQFFIGFGMILGGYLSGMTADHFSSYNATFKLLAFIDVIVLLLIVVVRCRPKAIPV</sequence>
<dbReference type="InterPro" id="IPR050327">
    <property type="entry name" value="Proton-linked_MCT"/>
</dbReference>
<evidence type="ECO:0000313" key="5">
    <source>
        <dbReference type="EnsemblMetazoa" id="XP_030838707"/>
    </source>
</evidence>
<dbReference type="PROSITE" id="PS50850">
    <property type="entry name" value="MFS"/>
    <property type="match status" value="1"/>
</dbReference>
<name>A0A7M7SXK7_STRPU</name>
<evidence type="ECO:0000256" key="2">
    <source>
        <dbReference type="SAM" id="MobiDB-lite"/>
    </source>
</evidence>
<dbReference type="RefSeq" id="XP_030838707.1">
    <property type="nucleotide sequence ID" value="XM_030982847.1"/>
</dbReference>
<evidence type="ECO:0000256" key="1">
    <source>
        <dbReference type="ARBA" id="ARBA00004141"/>
    </source>
</evidence>
<reference evidence="6" key="1">
    <citation type="submission" date="2015-02" db="EMBL/GenBank/DDBJ databases">
        <title>Genome sequencing for Strongylocentrotus purpuratus.</title>
        <authorList>
            <person name="Murali S."/>
            <person name="Liu Y."/>
            <person name="Vee V."/>
            <person name="English A."/>
            <person name="Wang M."/>
            <person name="Skinner E."/>
            <person name="Han Y."/>
            <person name="Muzny D.M."/>
            <person name="Worley K.C."/>
            <person name="Gibbs R.A."/>
        </authorList>
    </citation>
    <scope>NUCLEOTIDE SEQUENCE</scope>
</reference>
<dbReference type="GO" id="GO:0005886">
    <property type="term" value="C:plasma membrane"/>
    <property type="evidence" value="ECO:0000318"/>
    <property type="project" value="GO_Central"/>
</dbReference>
<keyword evidence="6" id="KW-1185">Reference proteome</keyword>
<reference evidence="5" key="2">
    <citation type="submission" date="2021-01" db="UniProtKB">
        <authorList>
            <consortium name="EnsemblMetazoa"/>
        </authorList>
    </citation>
    <scope>IDENTIFICATION</scope>
</reference>
<feature type="region of interest" description="Disordered" evidence="2">
    <location>
        <begin position="199"/>
        <end position="226"/>
    </location>
</feature>
<feature type="transmembrane region" description="Helical" evidence="3">
    <location>
        <begin position="80"/>
        <end position="100"/>
    </location>
</feature>
<proteinExistence type="predicted"/>
<dbReference type="SUPFAM" id="SSF103473">
    <property type="entry name" value="MFS general substrate transporter"/>
    <property type="match status" value="1"/>
</dbReference>
<evidence type="ECO:0000256" key="3">
    <source>
        <dbReference type="SAM" id="Phobius"/>
    </source>
</evidence>
<evidence type="ECO:0000259" key="4">
    <source>
        <dbReference type="PROSITE" id="PS50850"/>
    </source>
</evidence>
<dbReference type="FunFam" id="1.20.1250.20:FF:001477">
    <property type="entry name" value="Uncharacterized protein"/>
    <property type="match status" value="1"/>
</dbReference>
<feature type="transmembrane region" description="Helical" evidence="3">
    <location>
        <begin position="170"/>
        <end position="190"/>
    </location>
</feature>
<accession>A0A7M7SXK7</accession>
<dbReference type="GeneID" id="115922971"/>
<feature type="transmembrane region" description="Helical" evidence="3">
    <location>
        <begin position="245"/>
        <end position="265"/>
    </location>
</feature>
<protein>
    <recommendedName>
        <fullName evidence="4">Major facilitator superfamily (MFS) profile domain-containing protein</fullName>
    </recommendedName>
</protein>
<feature type="transmembrane region" description="Helical" evidence="3">
    <location>
        <begin position="406"/>
        <end position="425"/>
    </location>
</feature>
<dbReference type="EnsemblMetazoa" id="XM_030982847">
    <property type="protein sequence ID" value="XP_030838707"/>
    <property type="gene ID" value="LOC115922971"/>
</dbReference>
<keyword evidence="3" id="KW-1133">Transmembrane helix</keyword>
<dbReference type="AlphaFoldDB" id="A0A7M7SXK7"/>
<feature type="transmembrane region" description="Helical" evidence="3">
    <location>
        <begin position="138"/>
        <end position="158"/>
    </location>
</feature>
<dbReference type="OMA" id="QGFGMFA"/>
<dbReference type="Gene3D" id="1.20.1250.20">
    <property type="entry name" value="MFS general substrate transporter like domains"/>
    <property type="match status" value="1"/>
</dbReference>
<dbReference type="InParanoid" id="A0A7M7SXK7"/>
<feature type="transmembrane region" description="Helical" evidence="3">
    <location>
        <begin position="316"/>
        <end position="335"/>
    </location>
</feature>
<dbReference type="InterPro" id="IPR020846">
    <property type="entry name" value="MFS_dom"/>
</dbReference>